<accession>A0ABD2NH06</accession>
<reference evidence="1 2" key="1">
    <citation type="journal article" date="2021" name="BMC Biol.">
        <title>Horizontally acquired antibacterial genes associated with adaptive radiation of ladybird beetles.</title>
        <authorList>
            <person name="Li H.S."/>
            <person name="Tang X.F."/>
            <person name="Huang Y.H."/>
            <person name="Xu Z.Y."/>
            <person name="Chen M.L."/>
            <person name="Du X.Y."/>
            <person name="Qiu B.Y."/>
            <person name="Chen P.T."/>
            <person name="Zhang W."/>
            <person name="Slipinski A."/>
            <person name="Escalona H.E."/>
            <person name="Waterhouse R.M."/>
            <person name="Zwick A."/>
            <person name="Pang H."/>
        </authorList>
    </citation>
    <scope>NUCLEOTIDE SEQUENCE [LARGE SCALE GENOMIC DNA]</scope>
    <source>
        <strain evidence="1">SYSU2018</strain>
    </source>
</reference>
<dbReference type="Proteomes" id="UP001516400">
    <property type="component" value="Unassembled WGS sequence"/>
</dbReference>
<organism evidence="1 2">
    <name type="scientific">Cryptolaemus montrouzieri</name>
    <dbReference type="NCBI Taxonomy" id="559131"/>
    <lineage>
        <taxon>Eukaryota</taxon>
        <taxon>Metazoa</taxon>
        <taxon>Ecdysozoa</taxon>
        <taxon>Arthropoda</taxon>
        <taxon>Hexapoda</taxon>
        <taxon>Insecta</taxon>
        <taxon>Pterygota</taxon>
        <taxon>Neoptera</taxon>
        <taxon>Endopterygota</taxon>
        <taxon>Coleoptera</taxon>
        <taxon>Polyphaga</taxon>
        <taxon>Cucujiformia</taxon>
        <taxon>Coccinelloidea</taxon>
        <taxon>Coccinellidae</taxon>
        <taxon>Scymninae</taxon>
        <taxon>Scymnini</taxon>
        <taxon>Cryptolaemus</taxon>
    </lineage>
</organism>
<dbReference type="EMBL" id="JABFTP020000103">
    <property type="protein sequence ID" value="KAL3277884.1"/>
    <property type="molecule type" value="Genomic_DNA"/>
</dbReference>
<gene>
    <name evidence="1" type="ORF">HHI36_013225</name>
</gene>
<proteinExistence type="predicted"/>
<name>A0ABD2NH06_9CUCU</name>
<dbReference type="AlphaFoldDB" id="A0ABD2NH06"/>
<evidence type="ECO:0000313" key="1">
    <source>
        <dbReference type="EMBL" id="KAL3277884.1"/>
    </source>
</evidence>
<evidence type="ECO:0000313" key="2">
    <source>
        <dbReference type="Proteomes" id="UP001516400"/>
    </source>
</evidence>
<keyword evidence="2" id="KW-1185">Reference proteome</keyword>
<sequence>MTKSKYSEQSLVPIEEKKEECFPETVGYTIMALWNDMKASKIEIENAQPISCLQPKKLAPRKNQGMVPKAL</sequence>
<protein>
    <submittedName>
        <fullName evidence="1">Uncharacterized protein</fullName>
    </submittedName>
</protein>
<comment type="caution">
    <text evidence="1">The sequence shown here is derived from an EMBL/GenBank/DDBJ whole genome shotgun (WGS) entry which is preliminary data.</text>
</comment>
<feature type="non-terminal residue" evidence="1">
    <location>
        <position position="71"/>
    </location>
</feature>